<organism evidence="2">
    <name type="scientific">marine sediment metagenome</name>
    <dbReference type="NCBI Taxonomy" id="412755"/>
    <lineage>
        <taxon>unclassified sequences</taxon>
        <taxon>metagenomes</taxon>
        <taxon>ecological metagenomes</taxon>
    </lineage>
</organism>
<proteinExistence type="predicted"/>
<evidence type="ECO:0000256" key="1">
    <source>
        <dbReference type="SAM" id="MobiDB-lite"/>
    </source>
</evidence>
<comment type="caution">
    <text evidence="2">The sequence shown here is derived from an EMBL/GenBank/DDBJ whole genome shotgun (WGS) entry which is preliminary data.</text>
</comment>
<name>X1EFM2_9ZZZZ</name>
<dbReference type="EMBL" id="BARU01012791">
    <property type="protein sequence ID" value="GAH31422.1"/>
    <property type="molecule type" value="Genomic_DNA"/>
</dbReference>
<feature type="region of interest" description="Disordered" evidence="1">
    <location>
        <begin position="54"/>
        <end position="74"/>
    </location>
</feature>
<protein>
    <submittedName>
        <fullName evidence="2">Uncharacterized protein</fullName>
    </submittedName>
</protein>
<feature type="compositionally biased region" description="Basic and acidic residues" evidence="1">
    <location>
        <begin position="54"/>
        <end position="63"/>
    </location>
</feature>
<accession>X1EFM2</accession>
<sequence>MRSSFQTQSPFTMARVTIGAFESGTKIFHSIPKSPHPSNLAASTKLKGIDWKKPDKRKTEKGMIKPAYTITTDG</sequence>
<dbReference type="AlphaFoldDB" id="X1EFM2"/>
<reference evidence="2" key="1">
    <citation type="journal article" date="2014" name="Front. Microbiol.">
        <title>High frequency of phylogenetically diverse reductive dehalogenase-homologous genes in deep subseafloor sedimentary metagenomes.</title>
        <authorList>
            <person name="Kawai M."/>
            <person name="Futagami T."/>
            <person name="Toyoda A."/>
            <person name="Takaki Y."/>
            <person name="Nishi S."/>
            <person name="Hori S."/>
            <person name="Arai W."/>
            <person name="Tsubouchi T."/>
            <person name="Morono Y."/>
            <person name="Uchiyama I."/>
            <person name="Ito T."/>
            <person name="Fujiyama A."/>
            <person name="Inagaki F."/>
            <person name="Takami H."/>
        </authorList>
    </citation>
    <scope>NUCLEOTIDE SEQUENCE</scope>
    <source>
        <strain evidence="2">Expedition CK06-06</strain>
    </source>
</reference>
<gene>
    <name evidence="2" type="ORF">S03H2_23422</name>
</gene>
<evidence type="ECO:0000313" key="2">
    <source>
        <dbReference type="EMBL" id="GAH31422.1"/>
    </source>
</evidence>